<evidence type="ECO:0000313" key="3">
    <source>
        <dbReference type="Proteomes" id="UP000256645"/>
    </source>
</evidence>
<accession>A0A3D8QAS6</accession>
<dbReference type="AlphaFoldDB" id="A0A3D8QAS6"/>
<dbReference type="OrthoDB" id="443402at2759"/>
<evidence type="ECO:0000259" key="1">
    <source>
        <dbReference type="Pfam" id="PF25053"/>
    </source>
</evidence>
<comment type="caution">
    <text evidence="2">The sequence shown here is derived from an EMBL/GenBank/DDBJ whole genome shotgun (WGS) entry which is preliminary data.</text>
</comment>
<sequence>MGLLEWHASEPLNAFVPRKISFLHRTVRDFLLTPNAQRVLLEFSGGQYDALHFRCNALVFDVIGLSNFPPGRSSHLVRLNNLSCFLGQISQLQSEEKVYSLYDTFLSTIRVSESDWKQLNRDVENEYIKNAPDLLLEATGEWNKDQSTALSLAILFGWTDYVKARLTYEMISEKTGRPLLDYALVPCTRLSKNAHPEIAAHLLRSGADPGELYQGISLWVRYILSLQDLDHCDRVSTFITIETLIRHGVDRFVRISDLQAEPSNEKIRELRVTTLQKMLLHYETHRPAGFDEDAYDVLDVLEAISRSRHWAHAFQFEMKERTRLEKIWSGGPLHLN</sequence>
<dbReference type="Pfam" id="PF25053">
    <property type="entry name" value="DUF7791"/>
    <property type="match status" value="1"/>
</dbReference>
<dbReference type="InterPro" id="IPR056693">
    <property type="entry name" value="DUF7791"/>
</dbReference>
<reference evidence="2 3" key="1">
    <citation type="journal article" date="2018" name="IMA Fungus">
        <title>IMA Genome-F 9: Draft genome sequence of Annulohypoxylon stygium, Aspergillus mulundensis, Berkeleyomyces basicola (syn. Thielaviopsis basicola), Ceratocystis smalleyi, two Cercospora beticola strains, Coleophoma cylindrospora, Fusarium fracticaudum, Phialophora cf. hyalina, and Morchella septimelata.</title>
        <authorList>
            <person name="Wingfield B.D."/>
            <person name="Bills G.F."/>
            <person name="Dong Y."/>
            <person name="Huang W."/>
            <person name="Nel W.J."/>
            <person name="Swalarsk-Parry B.S."/>
            <person name="Vaghefi N."/>
            <person name="Wilken P.M."/>
            <person name="An Z."/>
            <person name="de Beer Z.W."/>
            <person name="De Vos L."/>
            <person name="Chen L."/>
            <person name="Duong T.A."/>
            <person name="Gao Y."/>
            <person name="Hammerbacher A."/>
            <person name="Kikkert J.R."/>
            <person name="Li Y."/>
            <person name="Li H."/>
            <person name="Li K."/>
            <person name="Li Q."/>
            <person name="Liu X."/>
            <person name="Ma X."/>
            <person name="Naidoo K."/>
            <person name="Pethybridge S.J."/>
            <person name="Sun J."/>
            <person name="Steenkamp E.T."/>
            <person name="van der Nest M.A."/>
            <person name="van Wyk S."/>
            <person name="Wingfield M.J."/>
            <person name="Xiong C."/>
            <person name="Yue Q."/>
            <person name="Zhang X."/>
        </authorList>
    </citation>
    <scope>NUCLEOTIDE SEQUENCE [LARGE SCALE GENOMIC DNA]</scope>
    <source>
        <strain evidence="2 3">BP6252</strain>
    </source>
</reference>
<protein>
    <recommendedName>
        <fullName evidence="1">DUF7791 domain-containing protein</fullName>
    </recommendedName>
</protein>
<dbReference type="STRING" id="1849047.A0A3D8QAS6"/>
<keyword evidence="3" id="KW-1185">Reference proteome</keyword>
<gene>
    <name evidence="2" type="ORF">BP6252_13060</name>
</gene>
<dbReference type="EMBL" id="PDLM01000017">
    <property type="protein sequence ID" value="RDW58584.1"/>
    <property type="molecule type" value="Genomic_DNA"/>
</dbReference>
<proteinExistence type="predicted"/>
<evidence type="ECO:0000313" key="2">
    <source>
        <dbReference type="EMBL" id="RDW58584.1"/>
    </source>
</evidence>
<name>A0A3D8QAS6_9HELO</name>
<dbReference type="Proteomes" id="UP000256645">
    <property type="component" value="Unassembled WGS sequence"/>
</dbReference>
<feature type="domain" description="DUF7791" evidence="1">
    <location>
        <begin position="1"/>
        <end position="62"/>
    </location>
</feature>
<organism evidence="2 3">
    <name type="scientific">Coleophoma cylindrospora</name>
    <dbReference type="NCBI Taxonomy" id="1849047"/>
    <lineage>
        <taxon>Eukaryota</taxon>
        <taxon>Fungi</taxon>
        <taxon>Dikarya</taxon>
        <taxon>Ascomycota</taxon>
        <taxon>Pezizomycotina</taxon>
        <taxon>Leotiomycetes</taxon>
        <taxon>Helotiales</taxon>
        <taxon>Dermateaceae</taxon>
        <taxon>Coleophoma</taxon>
    </lineage>
</organism>